<dbReference type="GO" id="GO:0001731">
    <property type="term" value="P:formation of translation preinitiation complex"/>
    <property type="evidence" value="ECO:0007669"/>
    <property type="project" value="EnsemblFungi"/>
</dbReference>
<dbReference type="InterPro" id="IPR000504">
    <property type="entry name" value="RRM_dom"/>
</dbReference>
<evidence type="ECO:0000256" key="2">
    <source>
        <dbReference type="PROSITE-ProRule" id="PRU00176"/>
    </source>
</evidence>
<dbReference type="GO" id="GO:0034057">
    <property type="term" value="F:RNA strand-exchange activity"/>
    <property type="evidence" value="ECO:0007669"/>
    <property type="project" value="EnsemblFungi"/>
</dbReference>
<dbReference type="GO" id="GO:0043024">
    <property type="term" value="F:ribosomal small subunit binding"/>
    <property type="evidence" value="ECO:0007669"/>
    <property type="project" value="EnsemblFungi"/>
</dbReference>
<feature type="compositionally biased region" description="Polar residues" evidence="3">
    <location>
        <begin position="213"/>
        <end position="232"/>
    </location>
</feature>
<dbReference type="HOGENOM" id="CLU_045870_0_0_1"/>
<dbReference type="InterPro" id="IPR012677">
    <property type="entry name" value="Nucleotide-bd_a/b_plait_sf"/>
</dbReference>
<dbReference type="EMBL" id="GG692397">
    <property type="protein sequence ID" value="EER34034.1"/>
    <property type="molecule type" value="Genomic_DNA"/>
</dbReference>
<dbReference type="InterPro" id="IPR035979">
    <property type="entry name" value="RBD_domain_sf"/>
</dbReference>
<dbReference type="VEuPathDB" id="FungiDB:CTRG_02852"/>
<dbReference type="GO" id="GO:0097010">
    <property type="term" value="P:eukaryotic translation initiation factor 4F complex assembly"/>
    <property type="evidence" value="ECO:0007669"/>
    <property type="project" value="EnsemblFungi"/>
</dbReference>
<dbReference type="AlphaFoldDB" id="C5M8Y0"/>
<keyword evidence="1 2" id="KW-0694">RNA-binding</keyword>
<dbReference type="GO" id="GO:0005730">
    <property type="term" value="C:nucleolus"/>
    <property type="evidence" value="ECO:0007669"/>
    <property type="project" value="TreeGrafter"/>
</dbReference>
<dbReference type="eggNOG" id="KOG0118">
    <property type="taxonomic scope" value="Eukaryota"/>
</dbReference>
<accession>C5M8Y0</accession>
<dbReference type="KEGG" id="ctp:CTRG_02852"/>
<dbReference type="PANTHER" id="PTHR23236:SF11">
    <property type="entry name" value="EUKARYOTIC TRANSLATION INITIATION FACTOR 4H"/>
    <property type="match status" value="1"/>
</dbReference>
<evidence type="ECO:0000259" key="4">
    <source>
        <dbReference type="PROSITE" id="PS50102"/>
    </source>
</evidence>
<sequence length="416" mass="46897">MAPPKKNVKMDLSSFLADDSFGGSWADEEVDISSIGVSLDQPSYSTAAPIGGSGNTATATSGGSGFASQAPVNEEFRRERKEFPIPDQPPYRARVSNLPWETDEDGIVRHFEDRMQAQGIISDVVLPKDRETGKLRGFAFVTFNEREILEESLNLSMSEFQGRKIYVNVAAPPKESEGDWRSGRGGNASSRREPAVELDWGSARNSRAELPTRQRSNRNIESDQSNENNTPTRAPRRQEPELDWGSARGAKIDLPPRQRSNRNFNNNDENNNATPRTPRRQEPELDWGSARSTRAELPVRERSKRNNSYNNKDSTTTTQKPSEPEFDWKRGQSLPSGRRSTSTSTNKKDDKKEEQSSQQQGPQKSHFSVLDIEDEEDEEEHKEETQSKQTQVEDLTEKTADLSVHDDNDGWEVVRK</sequence>
<dbReference type="Proteomes" id="UP000002037">
    <property type="component" value="Unassembled WGS sequence"/>
</dbReference>
<dbReference type="Gene3D" id="3.30.70.330">
    <property type="match status" value="1"/>
</dbReference>
<dbReference type="SMART" id="SM00360">
    <property type="entry name" value="RRM"/>
    <property type="match status" value="1"/>
</dbReference>
<dbReference type="PROSITE" id="PS50102">
    <property type="entry name" value="RRM"/>
    <property type="match status" value="1"/>
</dbReference>
<feature type="compositionally biased region" description="Polar residues" evidence="3">
    <location>
        <begin position="356"/>
        <end position="366"/>
    </location>
</feature>
<keyword evidence="6" id="KW-1185">Reference proteome</keyword>
<proteinExistence type="predicted"/>
<evidence type="ECO:0000256" key="1">
    <source>
        <dbReference type="ARBA" id="ARBA00022884"/>
    </source>
</evidence>
<dbReference type="RefSeq" id="XP_002548555.1">
    <property type="nucleotide sequence ID" value="XM_002548509.1"/>
</dbReference>
<feature type="compositionally biased region" description="Basic and acidic residues" evidence="3">
    <location>
        <begin position="346"/>
        <end position="355"/>
    </location>
</feature>
<feature type="compositionally biased region" description="Basic and acidic residues" evidence="3">
    <location>
        <begin position="395"/>
        <end position="416"/>
    </location>
</feature>
<feature type="domain" description="RRM" evidence="4">
    <location>
        <begin position="91"/>
        <end position="172"/>
    </location>
</feature>
<organism evidence="5 6">
    <name type="scientific">Candida tropicalis (strain ATCC MYA-3404 / T1)</name>
    <name type="common">Yeast</name>
    <dbReference type="NCBI Taxonomy" id="294747"/>
    <lineage>
        <taxon>Eukaryota</taxon>
        <taxon>Fungi</taxon>
        <taxon>Dikarya</taxon>
        <taxon>Ascomycota</taxon>
        <taxon>Saccharomycotina</taxon>
        <taxon>Pichiomycetes</taxon>
        <taxon>Debaryomycetaceae</taxon>
        <taxon>Candida/Lodderomyces clade</taxon>
        <taxon>Candida</taxon>
    </lineage>
</organism>
<gene>
    <name evidence="5" type="ORF">CTRG_02852</name>
</gene>
<protein>
    <recommendedName>
        <fullName evidence="4">RRM domain-containing protein</fullName>
    </recommendedName>
</protein>
<evidence type="ECO:0000313" key="6">
    <source>
        <dbReference type="Proteomes" id="UP000002037"/>
    </source>
</evidence>
<feature type="region of interest" description="Disordered" evidence="3">
    <location>
        <begin position="173"/>
        <end position="416"/>
    </location>
</feature>
<name>C5M8Y0_CANTT</name>
<feature type="region of interest" description="Disordered" evidence="3">
    <location>
        <begin position="42"/>
        <end position="98"/>
    </location>
</feature>
<feature type="compositionally biased region" description="Low complexity" evidence="3">
    <location>
        <begin position="261"/>
        <end position="272"/>
    </location>
</feature>
<evidence type="ECO:0000256" key="3">
    <source>
        <dbReference type="SAM" id="MobiDB-lite"/>
    </source>
</evidence>
<dbReference type="OrthoDB" id="48651at2759"/>
<feature type="compositionally biased region" description="Basic and acidic residues" evidence="3">
    <location>
        <begin position="74"/>
        <end position="84"/>
    </location>
</feature>
<dbReference type="PANTHER" id="PTHR23236">
    <property type="entry name" value="EUKARYOTIC TRANSLATION INITIATION FACTOR 4B/4H"/>
    <property type="match status" value="1"/>
</dbReference>
<dbReference type="GO" id="GO:0033592">
    <property type="term" value="F:RNA strand annealing activity"/>
    <property type="evidence" value="ECO:0007669"/>
    <property type="project" value="EnsemblFungi"/>
</dbReference>
<reference evidence="5 6" key="1">
    <citation type="journal article" date="2009" name="Nature">
        <title>Evolution of pathogenicity and sexual reproduction in eight Candida genomes.</title>
        <authorList>
            <person name="Butler G."/>
            <person name="Rasmussen M.D."/>
            <person name="Lin M.F."/>
            <person name="Santos M.A."/>
            <person name="Sakthikumar S."/>
            <person name="Munro C.A."/>
            <person name="Rheinbay E."/>
            <person name="Grabherr M."/>
            <person name="Forche A."/>
            <person name="Reedy J.L."/>
            <person name="Agrafioti I."/>
            <person name="Arnaud M.B."/>
            <person name="Bates S."/>
            <person name="Brown A.J."/>
            <person name="Brunke S."/>
            <person name="Costanzo M.C."/>
            <person name="Fitzpatrick D.A."/>
            <person name="de Groot P.W."/>
            <person name="Harris D."/>
            <person name="Hoyer L.L."/>
            <person name="Hube B."/>
            <person name="Klis F.M."/>
            <person name="Kodira C."/>
            <person name="Lennard N."/>
            <person name="Logue M.E."/>
            <person name="Martin R."/>
            <person name="Neiman A.M."/>
            <person name="Nikolaou E."/>
            <person name="Quail M.A."/>
            <person name="Quinn J."/>
            <person name="Santos M.C."/>
            <person name="Schmitzberger F.F."/>
            <person name="Sherlock G."/>
            <person name="Shah P."/>
            <person name="Silverstein K.A."/>
            <person name="Skrzypek M.S."/>
            <person name="Soll D."/>
            <person name="Staggs R."/>
            <person name="Stansfield I."/>
            <person name="Stumpf M.P."/>
            <person name="Sudbery P.E."/>
            <person name="Srikantha T."/>
            <person name="Zeng Q."/>
            <person name="Berman J."/>
            <person name="Berriman M."/>
            <person name="Heitman J."/>
            <person name="Gow N.A."/>
            <person name="Lorenz M.C."/>
            <person name="Birren B.W."/>
            <person name="Kellis M."/>
            <person name="Cuomo C.A."/>
        </authorList>
    </citation>
    <scope>NUCLEOTIDE SEQUENCE [LARGE SCALE GENOMIC DNA]</scope>
    <source>
        <strain evidence="6">ATCC MYA-3404 / T1</strain>
    </source>
</reference>
<dbReference type="STRING" id="294747.C5M8Y0"/>
<dbReference type="Pfam" id="PF00076">
    <property type="entry name" value="RRM_1"/>
    <property type="match status" value="1"/>
</dbReference>
<feature type="compositionally biased region" description="Polar residues" evidence="3">
    <location>
        <begin position="306"/>
        <end position="321"/>
    </location>
</feature>
<evidence type="ECO:0000313" key="5">
    <source>
        <dbReference type="EMBL" id="EER34034.1"/>
    </source>
</evidence>
<dbReference type="GeneID" id="8300355"/>
<dbReference type="SUPFAM" id="SSF54928">
    <property type="entry name" value="RNA-binding domain, RBD"/>
    <property type="match status" value="1"/>
</dbReference>
<feature type="compositionally biased region" description="Acidic residues" evidence="3">
    <location>
        <begin position="371"/>
        <end position="381"/>
    </location>
</feature>